<dbReference type="InterPro" id="IPR001173">
    <property type="entry name" value="Glyco_trans_2-like"/>
</dbReference>
<dbReference type="Pfam" id="PF00535">
    <property type="entry name" value="Glycos_transf_2"/>
    <property type="match status" value="1"/>
</dbReference>
<evidence type="ECO:0000259" key="1">
    <source>
        <dbReference type="Pfam" id="PF00535"/>
    </source>
</evidence>
<dbReference type="PANTHER" id="PTHR22916">
    <property type="entry name" value="GLYCOSYLTRANSFERASE"/>
    <property type="match status" value="1"/>
</dbReference>
<organism evidence="2 3">
    <name type="scientific">Lacibacterium aquatile</name>
    <dbReference type="NCBI Taxonomy" id="1168082"/>
    <lineage>
        <taxon>Bacteria</taxon>
        <taxon>Pseudomonadati</taxon>
        <taxon>Pseudomonadota</taxon>
        <taxon>Alphaproteobacteria</taxon>
        <taxon>Rhodospirillales</taxon>
        <taxon>Rhodospirillaceae</taxon>
    </lineage>
</organism>
<evidence type="ECO:0000313" key="3">
    <source>
        <dbReference type="Proteomes" id="UP001597295"/>
    </source>
</evidence>
<proteinExistence type="predicted"/>
<dbReference type="CDD" id="cd00761">
    <property type="entry name" value="Glyco_tranf_GTA_type"/>
    <property type="match status" value="1"/>
</dbReference>
<reference evidence="3" key="1">
    <citation type="journal article" date="2019" name="Int. J. Syst. Evol. Microbiol.">
        <title>The Global Catalogue of Microorganisms (GCM) 10K type strain sequencing project: providing services to taxonomists for standard genome sequencing and annotation.</title>
        <authorList>
            <consortium name="The Broad Institute Genomics Platform"/>
            <consortium name="The Broad Institute Genome Sequencing Center for Infectious Disease"/>
            <person name="Wu L."/>
            <person name="Ma J."/>
        </authorList>
    </citation>
    <scope>NUCLEOTIDE SEQUENCE [LARGE SCALE GENOMIC DNA]</scope>
    <source>
        <strain evidence="3">CGMCC 1.19062</strain>
    </source>
</reference>
<dbReference type="InterPro" id="IPR029044">
    <property type="entry name" value="Nucleotide-diphossugar_trans"/>
</dbReference>
<feature type="domain" description="Glycosyltransferase 2-like" evidence="1">
    <location>
        <begin position="6"/>
        <end position="121"/>
    </location>
</feature>
<name>A0ABW5DXS8_9PROT</name>
<comment type="caution">
    <text evidence="2">The sequence shown here is derived from an EMBL/GenBank/DDBJ whole genome shotgun (WGS) entry which is preliminary data.</text>
</comment>
<gene>
    <name evidence="2" type="ORF">ACFSM5_21930</name>
</gene>
<dbReference type="Proteomes" id="UP001597295">
    <property type="component" value="Unassembled WGS sequence"/>
</dbReference>
<dbReference type="Gene3D" id="3.90.550.10">
    <property type="entry name" value="Spore Coat Polysaccharide Biosynthesis Protein SpsA, Chain A"/>
    <property type="match status" value="1"/>
</dbReference>
<evidence type="ECO:0000313" key="2">
    <source>
        <dbReference type="EMBL" id="MFD2265578.1"/>
    </source>
</evidence>
<dbReference type="EMBL" id="JBHUIP010000016">
    <property type="protein sequence ID" value="MFD2265578.1"/>
    <property type="molecule type" value="Genomic_DNA"/>
</dbReference>
<sequence>MQPEVSVIICAYKAADLAPLAIESALTQDVPVEVLVIDDASPDDSLAQLTARYDGDSRVRIIGRSRNGGPSAARNDGLDAARGTWIALLDADDAFSPGRLAYLLKAAKSLDADFVADNQRLVLDPATDEGEIAFAEAEGPILLNLDGLLDDRRFPAGRLSLGYLKPMIRRSFLDDNGLRYDTDMRMAEDFDLYARCFAAGAKAYYLSEPFYRYRRGHVSATAGGARNLHLVASAMDRLHETIGDSVSPDLRRAIQARAGRFRRAYWRTRLLSPLSRLLKGSRTAQSPHQQQP</sequence>
<dbReference type="RefSeq" id="WP_379879061.1">
    <property type="nucleotide sequence ID" value="NZ_JBHUIP010000016.1"/>
</dbReference>
<dbReference type="PANTHER" id="PTHR22916:SF3">
    <property type="entry name" value="UDP-GLCNAC:BETAGAL BETA-1,3-N-ACETYLGLUCOSAMINYLTRANSFERASE-LIKE PROTEIN 1"/>
    <property type="match status" value="1"/>
</dbReference>
<protein>
    <submittedName>
        <fullName evidence="2">Glycosyltransferase family 2 protein</fullName>
    </submittedName>
</protein>
<accession>A0ABW5DXS8</accession>
<keyword evidence="3" id="KW-1185">Reference proteome</keyword>
<dbReference type="SUPFAM" id="SSF53448">
    <property type="entry name" value="Nucleotide-diphospho-sugar transferases"/>
    <property type="match status" value="1"/>
</dbReference>